<feature type="domain" description="Mos1 transposase HTH" evidence="6">
    <location>
        <begin position="7"/>
        <end position="55"/>
    </location>
</feature>
<dbReference type="GO" id="GO:0006412">
    <property type="term" value="P:translation"/>
    <property type="evidence" value="ECO:0007669"/>
    <property type="project" value="UniProtKB-KW"/>
</dbReference>
<proteinExistence type="inferred from homology"/>
<evidence type="ECO:0000259" key="5">
    <source>
        <dbReference type="Pfam" id="PF01765"/>
    </source>
</evidence>
<gene>
    <name evidence="7" type="ORF">HPBE_LOCUS10364</name>
</gene>
<dbReference type="EMBL" id="UZAH01026742">
    <property type="protein sequence ID" value="VDO84806.1"/>
    <property type="molecule type" value="Genomic_DNA"/>
</dbReference>
<organism evidence="7">
    <name type="scientific">Heligmosomoides polygyrus</name>
    <name type="common">Parasitic roundworm</name>
    <dbReference type="NCBI Taxonomy" id="6339"/>
    <lineage>
        <taxon>Eukaryota</taxon>
        <taxon>Metazoa</taxon>
        <taxon>Ecdysozoa</taxon>
        <taxon>Nematoda</taxon>
        <taxon>Chromadorea</taxon>
        <taxon>Rhabditida</taxon>
        <taxon>Rhabditina</taxon>
        <taxon>Rhabditomorpha</taxon>
        <taxon>Strongyloidea</taxon>
        <taxon>Heligmosomidae</taxon>
        <taxon>Heligmosomoides</taxon>
    </lineage>
</organism>
<dbReference type="InterPro" id="IPR041426">
    <property type="entry name" value="Mos1_HTH"/>
</dbReference>
<evidence type="ECO:0000256" key="3">
    <source>
        <dbReference type="ARBA" id="ARBA00022917"/>
    </source>
</evidence>
<dbReference type="InterPro" id="IPR002661">
    <property type="entry name" value="Ribosome_recyc_fac"/>
</dbReference>
<evidence type="ECO:0000259" key="6">
    <source>
        <dbReference type="Pfam" id="PF17906"/>
    </source>
</evidence>
<name>A0A3P7YAJ7_HELPZ</name>
<evidence type="ECO:0000256" key="1">
    <source>
        <dbReference type="ARBA" id="ARBA00005912"/>
    </source>
</evidence>
<evidence type="ECO:0000256" key="2">
    <source>
        <dbReference type="ARBA" id="ARBA00020581"/>
    </source>
</evidence>
<dbReference type="OrthoDB" id="407355at2759"/>
<evidence type="ECO:0000313" key="8">
    <source>
        <dbReference type="Proteomes" id="UP000050761"/>
    </source>
</evidence>
<feature type="domain" description="Ribosome recycling factor" evidence="5">
    <location>
        <begin position="137"/>
        <end position="269"/>
    </location>
</feature>
<dbReference type="SUPFAM" id="SSF55194">
    <property type="entry name" value="Ribosome recycling factor, RRF"/>
    <property type="match status" value="1"/>
</dbReference>
<dbReference type="Pfam" id="PF01765">
    <property type="entry name" value="RRF"/>
    <property type="match status" value="1"/>
</dbReference>
<dbReference type="Pfam" id="PF17906">
    <property type="entry name" value="HTH_48"/>
    <property type="match status" value="1"/>
</dbReference>
<evidence type="ECO:0000313" key="9">
    <source>
        <dbReference type="WBParaSite" id="HPBE_0001036301-mRNA-1"/>
    </source>
</evidence>
<keyword evidence="3" id="KW-0648">Protein biosynthesis</keyword>
<protein>
    <recommendedName>
        <fullName evidence="2">Ribosome-recycling factor, mitochondrial</fullName>
    </recommendedName>
    <alternativeName>
        <fullName evidence="4">Ribosome-releasing factor, mitochondrial</fullName>
    </alternativeName>
</protein>
<dbReference type="AlphaFoldDB" id="A0A3P7YAJ7"/>
<dbReference type="Gene3D" id="3.30.1360.40">
    <property type="match status" value="1"/>
</dbReference>
<evidence type="ECO:0000256" key="4">
    <source>
        <dbReference type="ARBA" id="ARBA00033107"/>
    </source>
</evidence>
<dbReference type="WBParaSite" id="HPBE_0001036301-mRNA-1">
    <property type="protein sequence ID" value="HPBE_0001036301-mRNA-1"/>
    <property type="gene ID" value="HPBE_0001036301"/>
</dbReference>
<dbReference type="InterPro" id="IPR023584">
    <property type="entry name" value="Ribosome_recyc_fac_dom"/>
</dbReference>
<comment type="similarity">
    <text evidence="1">Belongs to the RRF family.</text>
</comment>
<accession>A0A3P7YAJ7</accession>
<dbReference type="Gene3D" id="1.10.10.1450">
    <property type="match status" value="1"/>
</dbReference>
<dbReference type="PANTHER" id="PTHR20982:SF3">
    <property type="entry name" value="MITOCHONDRIAL RIBOSOME RECYCLING FACTOR PSEUDO 1"/>
    <property type="match status" value="1"/>
</dbReference>
<dbReference type="GO" id="GO:0043023">
    <property type="term" value="F:ribosomal large subunit binding"/>
    <property type="evidence" value="ECO:0007669"/>
    <property type="project" value="TreeGrafter"/>
</dbReference>
<sequence length="273" mass="31193">MASISQRDLRPVMFYEFLQHRSAGQAAANICAVFGDNVVTRWTVSRWFKRFMDGDVPFEAAPRSGRLSAVNDDALRLTLKEKPNSTARELSQTSSMLHSVEAASDNNVFVQGALKEMKEVELVLGEELAKHFSLQEQKMCHLGRVSLRSPTMVMANFADNPSAIKWAKLAIQKSYLNVTPQHEGVVLYLPVPRMSRERREQLAHDAKGKIFNEYKQALNDIYTRFEKKSTQSTTKHDDERHTRQLLLDLKHAMEKRGSEMIEAKRKELLTELS</sequence>
<reference evidence="7 8" key="1">
    <citation type="submission" date="2018-11" db="EMBL/GenBank/DDBJ databases">
        <authorList>
            <consortium name="Pathogen Informatics"/>
        </authorList>
    </citation>
    <scope>NUCLEOTIDE SEQUENCE [LARGE SCALE GENOMIC DNA]</scope>
</reference>
<dbReference type="PANTHER" id="PTHR20982">
    <property type="entry name" value="RIBOSOME RECYCLING FACTOR"/>
    <property type="match status" value="1"/>
</dbReference>
<keyword evidence="8" id="KW-1185">Reference proteome</keyword>
<dbReference type="InterPro" id="IPR036191">
    <property type="entry name" value="RRF_sf"/>
</dbReference>
<dbReference type="Proteomes" id="UP000050761">
    <property type="component" value="Unassembled WGS sequence"/>
</dbReference>
<evidence type="ECO:0000313" key="7">
    <source>
        <dbReference type="EMBL" id="VDO84806.1"/>
    </source>
</evidence>
<dbReference type="GO" id="GO:0005739">
    <property type="term" value="C:mitochondrion"/>
    <property type="evidence" value="ECO:0007669"/>
    <property type="project" value="TreeGrafter"/>
</dbReference>
<reference evidence="9" key="2">
    <citation type="submission" date="2019-09" db="UniProtKB">
        <authorList>
            <consortium name="WormBaseParasite"/>
        </authorList>
    </citation>
    <scope>IDENTIFICATION</scope>
</reference>